<keyword evidence="4 6" id="KW-0808">Transferase</keyword>
<dbReference type="HAMAP" id="MF_01007">
    <property type="entry name" value="16SrRNA_methyltr_H"/>
    <property type="match status" value="1"/>
</dbReference>
<dbReference type="InterPro" id="IPR002903">
    <property type="entry name" value="RsmH"/>
</dbReference>
<accession>A0ABX0HP52</accession>
<gene>
    <name evidence="6 7" type="primary">rsmH</name>
    <name evidence="7" type="ORF">FF098_014040</name>
</gene>
<dbReference type="PANTHER" id="PTHR11265:SF0">
    <property type="entry name" value="12S RRNA N4-METHYLCYTIDINE METHYLTRANSFERASE"/>
    <property type="match status" value="1"/>
</dbReference>
<evidence type="ECO:0000256" key="1">
    <source>
        <dbReference type="ARBA" id="ARBA00010396"/>
    </source>
</evidence>
<comment type="similarity">
    <text evidence="1 6">Belongs to the methyltransferase superfamily. RsmH family.</text>
</comment>
<keyword evidence="8" id="KW-1185">Reference proteome</keyword>
<dbReference type="EC" id="2.1.1.199" evidence="6"/>
<dbReference type="EMBL" id="VCJR02000003">
    <property type="protein sequence ID" value="NHK29039.1"/>
    <property type="molecule type" value="Genomic_DNA"/>
</dbReference>
<dbReference type="InterPro" id="IPR023397">
    <property type="entry name" value="SAM-dep_MeTrfase_MraW_recog"/>
</dbReference>
<feature type="binding site" evidence="6">
    <location>
        <position position="106"/>
    </location>
    <ligand>
        <name>S-adenosyl-L-methionine</name>
        <dbReference type="ChEBI" id="CHEBI:59789"/>
    </ligand>
</feature>
<dbReference type="PANTHER" id="PTHR11265">
    <property type="entry name" value="S-ADENOSYL-METHYLTRANSFERASE MRAW"/>
    <property type="match status" value="1"/>
</dbReference>
<keyword evidence="2 6" id="KW-0698">rRNA processing</keyword>
<dbReference type="InterPro" id="IPR029063">
    <property type="entry name" value="SAM-dependent_MTases_sf"/>
</dbReference>
<dbReference type="Gene3D" id="3.40.50.150">
    <property type="entry name" value="Vaccinia Virus protein VP39"/>
    <property type="match status" value="1"/>
</dbReference>
<comment type="subcellular location">
    <subcellularLocation>
        <location evidence="6">Cytoplasm</location>
    </subcellularLocation>
</comment>
<keyword evidence="6" id="KW-0963">Cytoplasm</keyword>
<comment type="caution">
    <text evidence="7">The sequence shown here is derived from an EMBL/GenBank/DDBJ whole genome shotgun (WGS) entry which is preliminary data.</text>
</comment>
<dbReference type="Gene3D" id="1.10.150.170">
    <property type="entry name" value="Putative methyltransferase TM0872, insert domain"/>
    <property type="match status" value="1"/>
</dbReference>
<comment type="function">
    <text evidence="6">Specifically methylates the N4 position of cytidine in position 1402 (C1402) of 16S rRNA.</text>
</comment>
<dbReference type="SUPFAM" id="SSF53335">
    <property type="entry name" value="S-adenosyl-L-methionine-dependent methyltransferases"/>
    <property type="match status" value="1"/>
</dbReference>
<comment type="catalytic activity">
    <reaction evidence="6">
        <text>cytidine(1402) in 16S rRNA + S-adenosyl-L-methionine = N(4)-methylcytidine(1402) in 16S rRNA + S-adenosyl-L-homocysteine + H(+)</text>
        <dbReference type="Rhea" id="RHEA:42928"/>
        <dbReference type="Rhea" id="RHEA-COMP:10286"/>
        <dbReference type="Rhea" id="RHEA-COMP:10287"/>
        <dbReference type="ChEBI" id="CHEBI:15378"/>
        <dbReference type="ChEBI" id="CHEBI:57856"/>
        <dbReference type="ChEBI" id="CHEBI:59789"/>
        <dbReference type="ChEBI" id="CHEBI:74506"/>
        <dbReference type="ChEBI" id="CHEBI:82748"/>
        <dbReference type="EC" id="2.1.1.199"/>
    </reaction>
</comment>
<feature type="binding site" evidence="6">
    <location>
        <position position="79"/>
    </location>
    <ligand>
        <name>S-adenosyl-L-methionine</name>
        <dbReference type="ChEBI" id="CHEBI:59789"/>
    </ligand>
</feature>
<reference evidence="7 8" key="1">
    <citation type="submission" date="2020-02" db="EMBL/GenBank/DDBJ databases">
        <title>Genome sequence of Parvularcula flava strain NH6-79.</title>
        <authorList>
            <person name="Abdul Karim M.H."/>
            <person name="Lam M.Q."/>
            <person name="Chen S.J."/>
            <person name="Yahya A."/>
            <person name="Shahir S."/>
            <person name="Shamsir M.S."/>
            <person name="Chong C.S."/>
        </authorList>
    </citation>
    <scope>NUCLEOTIDE SEQUENCE [LARGE SCALE GENOMIC DNA]</scope>
    <source>
        <strain evidence="7 8">NH6-79</strain>
    </source>
</reference>
<dbReference type="PIRSF" id="PIRSF004486">
    <property type="entry name" value="MraW"/>
    <property type="match status" value="1"/>
</dbReference>
<protein>
    <recommendedName>
        <fullName evidence="6">Ribosomal RNA small subunit methyltransferase H</fullName>
        <ecNumber evidence="6">2.1.1.199</ecNumber>
    </recommendedName>
    <alternativeName>
        <fullName evidence="6">16S rRNA m(4)C1402 methyltransferase</fullName>
    </alternativeName>
    <alternativeName>
        <fullName evidence="6">rRNA (cytosine-N(4)-)-methyltransferase RsmH</fullName>
    </alternativeName>
</protein>
<feature type="binding site" evidence="6">
    <location>
        <begin position="61"/>
        <end position="63"/>
    </location>
    <ligand>
        <name>S-adenosyl-L-methionine</name>
        <dbReference type="ChEBI" id="CHEBI:59789"/>
    </ligand>
</feature>
<sequence length="367" mass="39882">MARPCVPALSPAWRRGRAVTDKLQDDHSRSFGHVPVMGRQAVDALAPVDGGVYVDATMGGGGYSRMILGRAGCTVYGFDRDPVAIERAQAWSGAYAGRMVLAPHPFDRLEEVLRELGVEAVDGIVFDLGVSSVQLDEAERGFSFAKDGPLNMRMDSSTDQSAEDLVNHASEKDLADILYIYGEEKKSRAIARAIVREREKAPITRTLQLAEIIAGAVGPRGKEKIHPATRAFQAIRIFINDELGQLVRGLIAAEAMLKPAARLVVVTFHSLEDRIVKRFLTMRAGKQGGGSRHMPLPDEGDAPTFTLLYGKAVDADDEEVSANPRARSARLRAGIRTTAPAQPADEEFLSRIGLPRPTFSPALKSWS</sequence>
<dbReference type="NCBIfam" id="TIGR00006">
    <property type="entry name" value="16S rRNA (cytosine(1402)-N(4))-methyltransferase RsmH"/>
    <property type="match status" value="1"/>
</dbReference>
<dbReference type="SUPFAM" id="SSF81799">
    <property type="entry name" value="Putative methyltransferase TM0872, insert domain"/>
    <property type="match status" value="1"/>
</dbReference>
<evidence type="ECO:0000256" key="4">
    <source>
        <dbReference type="ARBA" id="ARBA00022679"/>
    </source>
</evidence>
<evidence type="ECO:0000256" key="2">
    <source>
        <dbReference type="ARBA" id="ARBA00022552"/>
    </source>
</evidence>
<name>A0ABX0HP52_9PROT</name>
<dbReference type="Pfam" id="PF01795">
    <property type="entry name" value="Methyltransf_5"/>
    <property type="match status" value="1"/>
</dbReference>
<keyword evidence="3 6" id="KW-0489">Methyltransferase</keyword>
<keyword evidence="5 6" id="KW-0949">S-adenosyl-L-methionine</keyword>
<evidence type="ECO:0000256" key="5">
    <source>
        <dbReference type="ARBA" id="ARBA00022691"/>
    </source>
</evidence>
<feature type="binding site" evidence="6">
    <location>
        <position position="127"/>
    </location>
    <ligand>
        <name>S-adenosyl-L-methionine</name>
        <dbReference type="ChEBI" id="CHEBI:59789"/>
    </ligand>
</feature>
<proteinExistence type="inferred from homology"/>
<evidence type="ECO:0000313" key="7">
    <source>
        <dbReference type="EMBL" id="NHK29039.1"/>
    </source>
</evidence>
<evidence type="ECO:0000313" key="8">
    <source>
        <dbReference type="Proteomes" id="UP000818603"/>
    </source>
</evidence>
<dbReference type="Proteomes" id="UP000818603">
    <property type="component" value="Unassembled WGS sequence"/>
</dbReference>
<organism evidence="7 8">
    <name type="scientific">Aquisalinus luteolus</name>
    <dbReference type="NCBI Taxonomy" id="1566827"/>
    <lineage>
        <taxon>Bacteria</taxon>
        <taxon>Pseudomonadati</taxon>
        <taxon>Pseudomonadota</taxon>
        <taxon>Alphaproteobacteria</taxon>
        <taxon>Parvularculales</taxon>
        <taxon>Parvularculaceae</taxon>
        <taxon>Aquisalinus</taxon>
    </lineage>
</organism>
<evidence type="ECO:0000256" key="3">
    <source>
        <dbReference type="ARBA" id="ARBA00022603"/>
    </source>
</evidence>
<feature type="binding site" evidence="6">
    <location>
        <position position="134"/>
    </location>
    <ligand>
        <name>S-adenosyl-L-methionine</name>
        <dbReference type="ChEBI" id="CHEBI:59789"/>
    </ligand>
</feature>
<evidence type="ECO:0000256" key="6">
    <source>
        <dbReference type="HAMAP-Rule" id="MF_01007"/>
    </source>
</evidence>